<keyword evidence="2" id="KW-0378">Hydrolase</keyword>
<dbReference type="PANTHER" id="PTHR48098:SF6">
    <property type="entry name" value="FERRI-BACILLIBACTIN ESTERASE BESA"/>
    <property type="match status" value="1"/>
</dbReference>
<feature type="signal peptide" evidence="1">
    <location>
        <begin position="1"/>
        <end position="18"/>
    </location>
</feature>
<sequence length="379" mass="43391">MKYYFLLFALLINALISAQIAFKITSLPENTPKDAKFFMASSSNNWNPSDPNFQFINNGDETFSLEIPENTENFEYKITEGSWDFAEGDLYGNTLSNRKYNALTEKNPVNIQILSWQKLAEKKNTLSSNVTVLSENFSIPQLKTTRKIWIYLPPNYATSKKKYPVVYMEDGQNLFNDATSFSGEWKVDETLNALFSQHKTDAIVIGIENGGAERLNEYSPWINKKYGGGKGDLYVDFLANTLKPFVDKNYRTLAQPKYTGLIGSSMGGLISFYAGVKYPNKFGKLGIFSPSFWFAPEDLTFYIRKNAKKLKNSKIYFYAGLKESEDMVPDIQKTEAELIKLGVPKKNIRDKFSEYGTHSESYWSQEFGQAFEWLFENNK</sequence>
<keyword evidence="1" id="KW-0732">Signal</keyword>
<proteinExistence type="predicted"/>
<dbReference type="InterPro" id="IPR050583">
    <property type="entry name" value="Mycobacterial_A85_antigen"/>
</dbReference>
<dbReference type="InterPro" id="IPR029058">
    <property type="entry name" value="AB_hydrolase_fold"/>
</dbReference>
<organism evidence="2 3">
    <name type="scientific">Halpernia frigidisoli</name>
    <dbReference type="NCBI Taxonomy" id="1125876"/>
    <lineage>
        <taxon>Bacteria</taxon>
        <taxon>Pseudomonadati</taxon>
        <taxon>Bacteroidota</taxon>
        <taxon>Flavobacteriia</taxon>
        <taxon>Flavobacteriales</taxon>
        <taxon>Weeksellaceae</taxon>
        <taxon>Chryseobacterium group</taxon>
        <taxon>Halpernia</taxon>
    </lineage>
</organism>
<dbReference type="SUPFAM" id="SSF53474">
    <property type="entry name" value="alpha/beta-Hydrolases"/>
    <property type="match status" value="1"/>
</dbReference>
<dbReference type="Gene3D" id="3.40.50.1820">
    <property type="entry name" value="alpha/beta hydrolase"/>
    <property type="match status" value="1"/>
</dbReference>
<dbReference type="PANTHER" id="PTHR48098">
    <property type="entry name" value="ENTEROCHELIN ESTERASE-RELATED"/>
    <property type="match status" value="1"/>
</dbReference>
<evidence type="ECO:0000256" key="1">
    <source>
        <dbReference type="SAM" id="SignalP"/>
    </source>
</evidence>
<accession>A0A1I3FFE0</accession>
<dbReference type="AlphaFoldDB" id="A0A1I3FFE0"/>
<dbReference type="EMBL" id="FOQT01000002">
    <property type="protein sequence ID" value="SFI09906.1"/>
    <property type="molecule type" value="Genomic_DNA"/>
</dbReference>
<dbReference type="InterPro" id="IPR000801">
    <property type="entry name" value="Esterase-like"/>
</dbReference>
<dbReference type="OrthoDB" id="9803578at2"/>
<reference evidence="2 3" key="1">
    <citation type="submission" date="2016-10" db="EMBL/GenBank/DDBJ databases">
        <authorList>
            <person name="de Groot N.N."/>
        </authorList>
    </citation>
    <scope>NUCLEOTIDE SEQUENCE [LARGE SCALE GENOMIC DNA]</scope>
    <source>
        <strain evidence="2 3">DSM 26000</strain>
    </source>
</reference>
<evidence type="ECO:0000313" key="3">
    <source>
        <dbReference type="Proteomes" id="UP000198931"/>
    </source>
</evidence>
<gene>
    <name evidence="2" type="ORF">SAMN05443292_1346</name>
</gene>
<name>A0A1I3FFE0_9FLAO</name>
<keyword evidence="3" id="KW-1185">Reference proteome</keyword>
<evidence type="ECO:0000313" key="2">
    <source>
        <dbReference type="EMBL" id="SFI09906.1"/>
    </source>
</evidence>
<dbReference type="RefSeq" id="WP_090079368.1">
    <property type="nucleotide sequence ID" value="NZ_FOQT01000002.1"/>
</dbReference>
<dbReference type="Gene3D" id="2.60.40.10">
    <property type="entry name" value="Immunoglobulins"/>
    <property type="match status" value="1"/>
</dbReference>
<dbReference type="Pfam" id="PF00756">
    <property type="entry name" value="Esterase"/>
    <property type="match status" value="1"/>
</dbReference>
<dbReference type="Proteomes" id="UP000198931">
    <property type="component" value="Unassembled WGS sequence"/>
</dbReference>
<dbReference type="STRING" id="1125876.SAMN05443292_1346"/>
<dbReference type="InterPro" id="IPR013783">
    <property type="entry name" value="Ig-like_fold"/>
</dbReference>
<dbReference type="GO" id="GO:0016787">
    <property type="term" value="F:hydrolase activity"/>
    <property type="evidence" value="ECO:0007669"/>
    <property type="project" value="UniProtKB-KW"/>
</dbReference>
<protein>
    <submittedName>
        <fullName evidence="2">Predicted hydrolase of the alpha/beta superfamily</fullName>
    </submittedName>
</protein>
<feature type="chain" id="PRO_5011784785" evidence="1">
    <location>
        <begin position="19"/>
        <end position="379"/>
    </location>
</feature>